<evidence type="ECO:0000313" key="2">
    <source>
        <dbReference type="EMBL" id="MBX52879.1"/>
    </source>
</evidence>
<feature type="compositionally biased region" description="Basic and acidic residues" evidence="1">
    <location>
        <begin position="1"/>
        <end position="15"/>
    </location>
</feature>
<proteinExistence type="predicted"/>
<accession>A0A2P2PDV9</accession>
<evidence type="ECO:0000256" key="1">
    <source>
        <dbReference type="SAM" id="MobiDB-lite"/>
    </source>
</evidence>
<reference evidence="2" key="1">
    <citation type="submission" date="2018-02" db="EMBL/GenBank/DDBJ databases">
        <title>Rhizophora mucronata_Transcriptome.</title>
        <authorList>
            <person name="Meera S.P."/>
            <person name="Sreeshan A."/>
            <person name="Augustine A."/>
        </authorList>
    </citation>
    <scope>NUCLEOTIDE SEQUENCE</scope>
    <source>
        <tissue evidence="2">Leaf</tissue>
    </source>
</reference>
<name>A0A2P2PDV9_RHIMU</name>
<dbReference type="EMBL" id="GGEC01072395">
    <property type="protein sequence ID" value="MBX52879.1"/>
    <property type="molecule type" value="Transcribed_RNA"/>
</dbReference>
<organism evidence="2">
    <name type="scientific">Rhizophora mucronata</name>
    <name type="common">Asiatic mangrove</name>
    <dbReference type="NCBI Taxonomy" id="61149"/>
    <lineage>
        <taxon>Eukaryota</taxon>
        <taxon>Viridiplantae</taxon>
        <taxon>Streptophyta</taxon>
        <taxon>Embryophyta</taxon>
        <taxon>Tracheophyta</taxon>
        <taxon>Spermatophyta</taxon>
        <taxon>Magnoliopsida</taxon>
        <taxon>eudicotyledons</taxon>
        <taxon>Gunneridae</taxon>
        <taxon>Pentapetalae</taxon>
        <taxon>rosids</taxon>
        <taxon>fabids</taxon>
        <taxon>Malpighiales</taxon>
        <taxon>Rhizophoraceae</taxon>
        <taxon>Rhizophora</taxon>
    </lineage>
</organism>
<sequence length="23" mass="2691">MEKESSEKGTKIARNEKKKNKNL</sequence>
<protein>
    <submittedName>
        <fullName evidence="2">Uncharacterized protein</fullName>
    </submittedName>
</protein>
<dbReference type="AlphaFoldDB" id="A0A2P2PDV9"/>
<feature type="region of interest" description="Disordered" evidence="1">
    <location>
        <begin position="1"/>
        <end position="23"/>
    </location>
</feature>